<dbReference type="Gene3D" id="3.50.50.60">
    <property type="entry name" value="FAD/NAD(P)-binding domain"/>
    <property type="match status" value="1"/>
</dbReference>
<dbReference type="InterPro" id="IPR036188">
    <property type="entry name" value="FAD/NAD-bd_sf"/>
</dbReference>
<protein>
    <submittedName>
        <fullName evidence="3">FAD-dependent oxidoreductase</fullName>
        <ecNumber evidence="3">1.-.-.-</ecNumber>
    </submittedName>
</protein>
<geneLocation type="plasmid" evidence="3 4">
    <name>unnamed3</name>
</geneLocation>
<dbReference type="Pfam" id="PF01266">
    <property type="entry name" value="DAO"/>
    <property type="match status" value="1"/>
</dbReference>
<name>A0ABZ1E4J2_9RHOB</name>
<reference evidence="3 4" key="1">
    <citation type="submission" date="2023-09" db="EMBL/GenBank/DDBJ databases">
        <title>Thioclava shenzhenensis sp. nov., a multidrug resistant bacteria-antagonizing species isolated from coastal seawater.</title>
        <authorList>
            <person name="Long M."/>
        </authorList>
    </citation>
    <scope>NUCLEOTIDE SEQUENCE [LARGE SCALE GENOMIC DNA]</scope>
    <source>
        <strain evidence="3 4">FTW29</strain>
        <plasmid evidence="3 4">unnamed3</plasmid>
    </source>
</reference>
<keyword evidence="1 3" id="KW-0560">Oxidoreductase</keyword>
<dbReference type="SUPFAM" id="SSF51905">
    <property type="entry name" value="FAD/NAD(P)-binding domain"/>
    <property type="match status" value="1"/>
</dbReference>
<dbReference type="PANTHER" id="PTHR13847:SF281">
    <property type="entry name" value="FAD DEPENDENT OXIDOREDUCTASE DOMAIN-CONTAINING PROTEIN"/>
    <property type="match status" value="1"/>
</dbReference>
<evidence type="ECO:0000256" key="1">
    <source>
        <dbReference type="ARBA" id="ARBA00023002"/>
    </source>
</evidence>
<dbReference type="PANTHER" id="PTHR13847">
    <property type="entry name" value="SARCOSINE DEHYDROGENASE-RELATED"/>
    <property type="match status" value="1"/>
</dbReference>
<dbReference type="Proteomes" id="UP001623290">
    <property type="component" value="Plasmid unnamed3"/>
</dbReference>
<dbReference type="RefSeq" id="WP_330628268.1">
    <property type="nucleotide sequence ID" value="NZ_CP135446.1"/>
</dbReference>
<keyword evidence="3" id="KW-0614">Plasmid</keyword>
<sequence>MPCPAALADTRFHPFWLDRPDMPEALPPLSGVRRADLVVVGGGFTGLWAAIQARETDPDCHVILIEACRIASGASGRPGGIVSTSVMHGLGNAARIFPADISRLETLGQDNIAGFSATLARHAIEADLEWTGEMTVAVSPEGLPLLRHEYDLHRRYGHQVSLLDGPQTRAQIHSPLFQGALWSHRDSGTVHPARLAWGLLRAARELGVEIYETTPMTALEERGSQLEIRLPQGLIRAPKVLLATNAFAAGHPRIRRRVAMLRDRIVTTEPLSAAQKDALGWAGRQGIYDTRTQLNYMRLTPDDRLLFGGRLGYYHNSPRDPQPDRTATPYVPLAAAFFATFPQLEGIRFSHAWSGPIALTTRMAVHFQSYFGGKALYAGGYSGFGITASRFGARVGLARLRGQDLPETRMDFAATEPRWIPPEPLRTLGAALTMRALDGADSKGGWRRPWLKLCGRMGFPLS</sequence>
<keyword evidence="4" id="KW-1185">Reference proteome</keyword>
<dbReference type="GO" id="GO:0016491">
    <property type="term" value="F:oxidoreductase activity"/>
    <property type="evidence" value="ECO:0007669"/>
    <property type="project" value="UniProtKB-KW"/>
</dbReference>
<accession>A0ABZ1E4J2</accession>
<organism evidence="3 4">
    <name type="scientific">Thioclava litoralis</name>
    <dbReference type="NCBI Taxonomy" id="3076557"/>
    <lineage>
        <taxon>Bacteria</taxon>
        <taxon>Pseudomonadati</taxon>
        <taxon>Pseudomonadota</taxon>
        <taxon>Alphaproteobacteria</taxon>
        <taxon>Rhodobacterales</taxon>
        <taxon>Paracoccaceae</taxon>
        <taxon>Thioclava</taxon>
    </lineage>
</organism>
<feature type="domain" description="FAD dependent oxidoreductase" evidence="2">
    <location>
        <begin position="36"/>
        <end position="394"/>
    </location>
</feature>
<proteinExistence type="predicted"/>
<evidence type="ECO:0000313" key="3">
    <source>
        <dbReference type="EMBL" id="WRY35943.1"/>
    </source>
</evidence>
<gene>
    <name evidence="3" type="ORF">RPE78_17845</name>
</gene>
<dbReference type="Gene3D" id="3.30.9.10">
    <property type="entry name" value="D-Amino Acid Oxidase, subunit A, domain 2"/>
    <property type="match status" value="1"/>
</dbReference>
<dbReference type="EC" id="1.-.-.-" evidence="3"/>
<evidence type="ECO:0000313" key="4">
    <source>
        <dbReference type="Proteomes" id="UP001623290"/>
    </source>
</evidence>
<dbReference type="EMBL" id="CP135446">
    <property type="protein sequence ID" value="WRY35943.1"/>
    <property type="molecule type" value="Genomic_DNA"/>
</dbReference>
<evidence type="ECO:0000259" key="2">
    <source>
        <dbReference type="Pfam" id="PF01266"/>
    </source>
</evidence>
<dbReference type="InterPro" id="IPR006076">
    <property type="entry name" value="FAD-dep_OxRdtase"/>
</dbReference>